<dbReference type="InterPro" id="IPR051446">
    <property type="entry name" value="HTH_trans_reg/aminotransferase"/>
</dbReference>
<name>A0ABV5UU60_9MICC</name>
<gene>
    <name evidence="7" type="ORF">ACFFPI_16570</name>
</gene>
<dbReference type="CDD" id="cd07377">
    <property type="entry name" value="WHTH_GntR"/>
    <property type="match status" value="1"/>
</dbReference>
<dbReference type="PRINTS" id="PR00035">
    <property type="entry name" value="HTHGNTR"/>
</dbReference>
<keyword evidence="4" id="KW-0238">DNA-binding</keyword>
<evidence type="ECO:0000256" key="4">
    <source>
        <dbReference type="ARBA" id="ARBA00023125"/>
    </source>
</evidence>
<reference evidence="7 8" key="1">
    <citation type="submission" date="2024-09" db="EMBL/GenBank/DDBJ databases">
        <authorList>
            <person name="Sun Q."/>
            <person name="Mori K."/>
        </authorList>
    </citation>
    <scope>NUCLEOTIDE SEQUENCE [LARGE SCALE GENOMIC DNA]</scope>
    <source>
        <strain evidence="7 8">JCM 13519</strain>
    </source>
</reference>
<keyword evidence="7" id="KW-0032">Aminotransferase</keyword>
<feature type="domain" description="HTH gntR-type" evidence="6">
    <location>
        <begin position="22"/>
        <end position="91"/>
    </location>
</feature>
<dbReference type="InterPro" id="IPR015421">
    <property type="entry name" value="PyrdxlP-dep_Trfase_major"/>
</dbReference>
<protein>
    <submittedName>
        <fullName evidence="7">PLP-dependent aminotransferase family protein</fullName>
    </submittedName>
</protein>
<dbReference type="SMART" id="SM00345">
    <property type="entry name" value="HTH_GNTR"/>
    <property type="match status" value="1"/>
</dbReference>
<dbReference type="RefSeq" id="WP_345050894.1">
    <property type="nucleotide sequence ID" value="NZ_BAABED010000001.1"/>
</dbReference>
<dbReference type="Gene3D" id="1.10.10.10">
    <property type="entry name" value="Winged helix-like DNA-binding domain superfamily/Winged helix DNA-binding domain"/>
    <property type="match status" value="1"/>
</dbReference>
<dbReference type="InterPro" id="IPR015424">
    <property type="entry name" value="PyrdxlP-dep_Trfase"/>
</dbReference>
<evidence type="ECO:0000313" key="8">
    <source>
        <dbReference type="Proteomes" id="UP001589536"/>
    </source>
</evidence>
<dbReference type="CDD" id="cd00609">
    <property type="entry name" value="AAT_like"/>
    <property type="match status" value="1"/>
</dbReference>
<dbReference type="PROSITE" id="PS50949">
    <property type="entry name" value="HTH_GNTR"/>
    <property type="match status" value="1"/>
</dbReference>
<evidence type="ECO:0000256" key="5">
    <source>
        <dbReference type="ARBA" id="ARBA00023163"/>
    </source>
</evidence>
<dbReference type="SUPFAM" id="SSF53383">
    <property type="entry name" value="PLP-dependent transferases"/>
    <property type="match status" value="1"/>
</dbReference>
<dbReference type="PANTHER" id="PTHR46577">
    <property type="entry name" value="HTH-TYPE TRANSCRIPTIONAL REGULATORY PROTEIN GABR"/>
    <property type="match status" value="1"/>
</dbReference>
<organism evidence="7 8">
    <name type="scientific">Arthrobacter methylotrophus</name>
    <dbReference type="NCBI Taxonomy" id="121291"/>
    <lineage>
        <taxon>Bacteria</taxon>
        <taxon>Bacillati</taxon>
        <taxon>Actinomycetota</taxon>
        <taxon>Actinomycetes</taxon>
        <taxon>Micrococcales</taxon>
        <taxon>Micrococcaceae</taxon>
        <taxon>Arthrobacter</taxon>
    </lineage>
</organism>
<dbReference type="GO" id="GO:0008483">
    <property type="term" value="F:transaminase activity"/>
    <property type="evidence" value="ECO:0007669"/>
    <property type="project" value="UniProtKB-KW"/>
</dbReference>
<dbReference type="InterPro" id="IPR036388">
    <property type="entry name" value="WH-like_DNA-bd_sf"/>
</dbReference>
<keyword evidence="3" id="KW-0805">Transcription regulation</keyword>
<dbReference type="EMBL" id="JBHMBH010000038">
    <property type="protein sequence ID" value="MFB9715715.1"/>
    <property type="molecule type" value="Genomic_DNA"/>
</dbReference>
<evidence type="ECO:0000313" key="7">
    <source>
        <dbReference type="EMBL" id="MFB9715715.1"/>
    </source>
</evidence>
<dbReference type="Proteomes" id="UP001589536">
    <property type="component" value="Unassembled WGS sequence"/>
</dbReference>
<dbReference type="PANTHER" id="PTHR46577:SF1">
    <property type="entry name" value="HTH-TYPE TRANSCRIPTIONAL REGULATORY PROTEIN GABR"/>
    <property type="match status" value="1"/>
</dbReference>
<dbReference type="Gene3D" id="3.40.640.10">
    <property type="entry name" value="Type I PLP-dependent aspartate aminotransferase-like (Major domain)"/>
    <property type="match status" value="1"/>
</dbReference>
<evidence type="ECO:0000256" key="3">
    <source>
        <dbReference type="ARBA" id="ARBA00023015"/>
    </source>
</evidence>
<dbReference type="InterPro" id="IPR036390">
    <property type="entry name" value="WH_DNA-bd_sf"/>
</dbReference>
<evidence type="ECO:0000256" key="1">
    <source>
        <dbReference type="ARBA" id="ARBA00005384"/>
    </source>
</evidence>
<keyword evidence="7" id="KW-0808">Transferase</keyword>
<comment type="similarity">
    <text evidence="1">In the C-terminal section; belongs to the class-I pyridoxal-phosphate-dependent aminotransferase family.</text>
</comment>
<dbReference type="Pfam" id="PF00392">
    <property type="entry name" value="GntR"/>
    <property type="match status" value="1"/>
</dbReference>
<dbReference type="Pfam" id="PF00155">
    <property type="entry name" value="Aminotran_1_2"/>
    <property type="match status" value="1"/>
</dbReference>
<evidence type="ECO:0000256" key="2">
    <source>
        <dbReference type="ARBA" id="ARBA00022898"/>
    </source>
</evidence>
<dbReference type="InterPro" id="IPR000524">
    <property type="entry name" value="Tscrpt_reg_HTH_GntR"/>
</dbReference>
<evidence type="ECO:0000259" key="6">
    <source>
        <dbReference type="PROSITE" id="PS50949"/>
    </source>
</evidence>
<comment type="caution">
    <text evidence="7">The sequence shown here is derived from an EMBL/GenBank/DDBJ whole genome shotgun (WGS) entry which is preliminary data.</text>
</comment>
<keyword evidence="2" id="KW-0663">Pyridoxal phosphate</keyword>
<proteinExistence type="inferred from homology"/>
<keyword evidence="8" id="KW-1185">Reference proteome</keyword>
<accession>A0ABV5UU60</accession>
<dbReference type="SUPFAM" id="SSF46785">
    <property type="entry name" value="Winged helix' DNA-binding domain"/>
    <property type="match status" value="1"/>
</dbReference>
<sequence length="487" mass="51845">MSGSLNPPAMARLLGAWNTGAAPAYRELADVVRLLVMDGRIPLDVALPSERALASTLGVSRTTVTAAYASLREQGFLSGSQGSRGRTGIPHRTVPVSGPGLAVPAGILDLAYASLPATGEVVHRAFADALIDLPALLPGFGYDAVGLPPLREAIAKRYTAAGIPTTAAQILVTSGAQHALNIILRTLAGRQQKVLVEHPSYPNALDAIRTSGSRTVPVPMPPAVEPASGAGWDIEEMVAAMRHQRPSMAYLVPDFHNPTGRVMSNLQRRRLVREAAGTGTVLVVDETLRELNLDAIETSPLAAFSPAVVTIGSLSKSHWAGLRTGWIRAEEELISRFVATRTTTDLGGPVVEQLAAARLVRAFTEPLDARLAELWRNRESLLGLLAEHLPTWHVERPRGGLTAWCRLPTPSSTALTVIAPEFGLRLAAGPRFGLGGAFEHFMRVPYTLPPAQLETAVLALRDAQAKLDASPQLRRTLKAPKEPAAVA</sequence>
<keyword evidence="5" id="KW-0804">Transcription</keyword>
<dbReference type="InterPro" id="IPR004839">
    <property type="entry name" value="Aminotransferase_I/II_large"/>
</dbReference>